<dbReference type="EMBL" id="JAENIJ010000035">
    <property type="protein sequence ID" value="MBK1884118.1"/>
    <property type="molecule type" value="Genomic_DNA"/>
</dbReference>
<dbReference type="RefSeq" id="WP_200273007.1">
    <property type="nucleotide sequence ID" value="NZ_JAENIJ010000035.1"/>
</dbReference>
<keyword evidence="1" id="KW-0472">Membrane</keyword>
<evidence type="ECO:0000313" key="3">
    <source>
        <dbReference type="Proteomes" id="UP000603141"/>
    </source>
</evidence>
<name>A0A934SFA0_9BACT</name>
<feature type="transmembrane region" description="Helical" evidence="1">
    <location>
        <begin position="12"/>
        <end position="32"/>
    </location>
</feature>
<keyword evidence="3" id="KW-1185">Reference proteome</keyword>
<dbReference type="Proteomes" id="UP000603141">
    <property type="component" value="Unassembled WGS sequence"/>
</dbReference>
<keyword evidence="1" id="KW-0812">Transmembrane</keyword>
<dbReference type="AlphaFoldDB" id="A0A934SFA0"/>
<protein>
    <submittedName>
        <fullName evidence="2">Uncharacterized protein</fullName>
    </submittedName>
</protein>
<comment type="caution">
    <text evidence="2">The sequence shown here is derived from an EMBL/GenBank/DDBJ whole genome shotgun (WGS) entry which is preliminary data.</text>
</comment>
<evidence type="ECO:0000313" key="2">
    <source>
        <dbReference type="EMBL" id="MBK1884118.1"/>
    </source>
</evidence>
<keyword evidence="1" id="KW-1133">Transmembrane helix</keyword>
<accession>A0A934SFA0</accession>
<organism evidence="2 3">
    <name type="scientific">Luteolibacter pohnpeiensis</name>
    <dbReference type="NCBI Taxonomy" id="454153"/>
    <lineage>
        <taxon>Bacteria</taxon>
        <taxon>Pseudomonadati</taxon>
        <taxon>Verrucomicrobiota</taxon>
        <taxon>Verrucomicrobiia</taxon>
        <taxon>Verrucomicrobiales</taxon>
        <taxon>Verrucomicrobiaceae</taxon>
        <taxon>Luteolibacter</taxon>
    </lineage>
</organism>
<evidence type="ECO:0000256" key="1">
    <source>
        <dbReference type="SAM" id="Phobius"/>
    </source>
</evidence>
<sequence>MSKTKSESNNLPIVLLVSISSLLLFWIIATIANSDRKPKKADTTRVKNESSKLAQTIKQDPRELAYRAATLCFKKTQERFLADLEMRQAEEKLKRQVTAGMAAAAEIDFIESKEKFANASSAEESALDALYSYDHDDNYTKDLRDFRSYGDRLVYYVVTHYDSRLHGELMKLIYDLQLEDISRGDYQSFNFE</sequence>
<gene>
    <name evidence="2" type="ORF">JIN85_16985</name>
</gene>
<reference evidence="2" key="1">
    <citation type="submission" date="2021-01" db="EMBL/GenBank/DDBJ databases">
        <title>Modified the classification status of verrucomicrobia.</title>
        <authorList>
            <person name="Feng X."/>
        </authorList>
    </citation>
    <scope>NUCLEOTIDE SEQUENCE</scope>
    <source>
        <strain evidence="2">KCTC 22041</strain>
    </source>
</reference>
<proteinExistence type="predicted"/>